<keyword evidence="4" id="KW-1185">Reference proteome</keyword>
<reference evidence="3 4" key="1">
    <citation type="submission" date="2020-08" db="EMBL/GenBank/DDBJ databases">
        <title>Plant Genome Project.</title>
        <authorList>
            <person name="Zhang R.-G."/>
        </authorList>
    </citation>
    <scope>NUCLEOTIDE SEQUENCE [LARGE SCALE GENOMIC DNA]</scope>
    <source>
        <tissue evidence="3">Rhizome</tissue>
    </source>
</reference>
<sequence>MTPGQGHAIFTAECSHSFHFHCITSCVKFGNHVCPVCRAKWKEIPFHVSSDSPRARSRVNPVNMNRRHAHMSFQHPLLHNLEPCIFNDDETLDTTFKTSGVCYNGSINTVEIKTYPEYSAIPESISTDNFTILIHLKAPLGPRNEISSKNVYVDAEDSRTHRAPVDIVTVLDVSGSMSGMKLALLKQAMGFVIQNLGPLDRLSVIAFSSTARRLFPLSRMSEFGRQEAFQAVNSLTTSGGTNITEGLRKGAKVIEERKEKNPVCSIILLSDGQDTYLLSPTLHNGQHTQPDYRSLVPSSIRDRTVHNVPVHVFGFGSDHDSISMHSISETSGGTFSFIEGEGAIQDAFAQCIGGLLSVVVQEMQVRLECLHHNVQLGCIKSGRYASWVTDGRRSGTIDAGDLYADEERDYLVSVNVPPDHHETHLLRVSCVYSDPVTKEVINPAAVELKISRPELVGSQTMSIEVDRQRNRLQAAEAMAEARASAEHGELSEAVRLLEDCRKRIFESEAAKSGDQLCASLDAELKEMQARMVDRQHYEAMGRAYVLSGLSSHLCQRATTRGDSTNSGSFTQTYQTPSMVDMLQRSQTFSPATRQSNSKMRHTLSFPARPKPSTRHHNDLGYCRTVDDRKFSLNHFGDMIEMYPESLGPLDSFHLKLWFFSGSWILVSLKHKLGGCIIRAVTESCMARSQGLPQLLLKVKINSKIASLSSRRFLSASSSNQSMRLHANNHNSSESNFVSSKHEVPSGPNPVSN</sequence>
<proteinExistence type="predicted"/>
<dbReference type="Gene3D" id="3.30.40.10">
    <property type="entry name" value="Zinc/RING finger domain, C3HC4 (zinc finger)"/>
    <property type="match status" value="1"/>
</dbReference>
<dbReference type="AlphaFoldDB" id="A0A8J5GA32"/>
<evidence type="ECO:0000313" key="4">
    <source>
        <dbReference type="Proteomes" id="UP000734854"/>
    </source>
</evidence>
<dbReference type="EMBL" id="JACMSC010000011">
    <property type="protein sequence ID" value="KAG6498904.1"/>
    <property type="molecule type" value="Genomic_DNA"/>
</dbReference>
<feature type="region of interest" description="Disordered" evidence="1">
    <location>
        <begin position="590"/>
        <end position="618"/>
    </location>
</feature>
<name>A0A8J5GA32_ZINOF</name>
<accession>A0A8J5GA32</accession>
<dbReference type="InterPro" id="IPR002035">
    <property type="entry name" value="VWF_A"/>
</dbReference>
<dbReference type="SMART" id="SM00327">
    <property type="entry name" value="VWA"/>
    <property type="match status" value="1"/>
</dbReference>
<dbReference type="InterPro" id="IPR051266">
    <property type="entry name" value="CLCR"/>
</dbReference>
<dbReference type="Proteomes" id="UP000734854">
    <property type="component" value="Unassembled WGS sequence"/>
</dbReference>
<dbReference type="Pfam" id="PF14624">
    <property type="entry name" value="Vwaint"/>
    <property type="match status" value="1"/>
</dbReference>
<organism evidence="3 4">
    <name type="scientific">Zingiber officinale</name>
    <name type="common">Ginger</name>
    <name type="synonym">Amomum zingiber</name>
    <dbReference type="NCBI Taxonomy" id="94328"/>
    <lineage>
        <taxon>Eukaryota</taxon>
        <taxon>Viridiplantae</taxon>
        <taxon>Streptophyta</taxon>
        <taxon>Embryophyta</taxon>
        <taxon>Tracheophyta</taxon>
        <taxon>Spermatophyta</taxon>
        <taxon>Magnoliopsida</taxon>
        <taxon>Liliopsida</taxon>
        <taxon>Zingiberales</taxon>
        <taxon>Zingiberaceae</taxon>
        <taxon>Zingiber</taxon>
    </lineage>
</organism>
<dbReference type="InterPro" id="IPR013083">
    <property type="entry name" value="Znf_RING/FYVE/PHD"/>
</dbReference>
<comment type="caution">
    <text evidence="3">The sequence shown here is derived from an EMBL/GenBank/DDBJ whole genome shotgun (WGS) entry which is preliminary data.</text>
</comment>
<feature type="domain" description="VWFA" evidence="2">
    <location>
        <begin position="166"/>
        <end position="352"/>
    </location>
</feature>
<dbReference type="InterPro" id="IPR032838">
    <property type="entry name" value="Vwaint_dom"/>
</dbReference>
<dbReference type="SUPFAM" id="SSF53300">
    <property type="entry name" value="vWA-like"/>
    <property type="match status" value="1"/>
</dbReference>
<dbReference type="PANTHER" id="PTHR10579:SF43">
    <property type="entry name" value="ZINC FINGER (C3HC4-TYPE RING FINGER) FAMILY PROTEIN"/>
    <property type="match status" value="1"/>
</dbReference>
<evidence type="ECO:0000259" key="2">
    <source>
        <dbReference type="PROSITE" id="PS50234"/>
    </source>
</evidence>
<dbReference type="PROSITE" id="PS50234">
    <property type="entry name" value="VWFA"/>
    <property type="match status" value="1"/>
</dbReference>
<dbReference type="PANTHER" id="PTHR10579">
    <property type="entry name" value="CALCIUM-ACTIVATED CHLORIDE CHANNEL REGULATOR"/>
    <property type="match status" value="1"/>
</dbReference>
<dbReference type="CDD" id="cd01466">
    <property type="entry name" value="vWA_C3HC4_type"/>
    <property type="match status" value="1"/>
</dbReference>
<evidence type="ECO:0000313" key="3">
    <source>
        <dbReference type="EMBL" id="KAG6498904.1"/>
    </source>
</evidence>
<feature type="region of interest" description="Disordered" evidence="1">
    <location>
        <begin position="724"/>
        <end position="752"/>
    </location>
</feature>
<dbReference type="InterPro" id="IPR036465">
    <property type="entry name" value="vWFA_dom_sf"/>
</dbReference>
<dbReference type="Pfam" id="PF00092">
    <property type="entry name" value="VWA"/>
    <property type="match status" value="1"/>
</dbReference>
<dbReference type="Gene3D" id="3.40.50.410">
    <property type="entry name" value="von Willebrand factor, type A domain"/>
    <property type="match status" value="1"/>
</dbReference>
<feature type="compositionally biased region" description="Polar residues" evidence="1">
    <location>
        <begin position="724"/>
        <end position="738"/>
    </location>
</feature>
<dbReference type="SUPFAM" id="SSF57850">
    <property type="entry name" value="RING/U-box"/>
    <property type="match status" value="1"/>
</dbReference>
<protein>
    <recommendedName>
        <fullName evidence="2">VWFA domain-containing protein</fullName>
    </recommendedName>
</protein>
<gene>
    <name evidence="3" type="ORF">ZIOFF_038655</name>
</gene>
<evidence type="ECO:0000256" key="1">
    <source>
        <dbReference type="SAM" id="MobiDB-lite"/>
    </source>
</evidence>